<organism evidence="1 2">
    <name type="scientific">Salix udensis</name>
    <dbReference type="NCBI Taxonomy" id="889485"/>
    <lineage>
        <taxon>Eukaryota</taxon>
        <taxon>Viridiplantae</taxon>
        <taxon>Streptophyta</taxon>
        <taxon>Embryophyta</taxon>
        <taxon>Tracheophyta</taxon>
        <taxon>Spermatophyta</taxon>
        <taxon>Magnoliopsida</taxon>
        <taxon>eudicotyledons</taxon>
        <taxon>Gunneridae</taxon>
        <taxon>Pentapetalae</taxon>
        <taxon>rosids</taxon>
        <taxon>fabids</taxon>
        <taxon>Malpighiales</taxon>
        <taxon>Salicaceae</taxon>
        <taxon>Saliceae</taxon>
        <taxon>Salix</taxon>
    </lineage>
</organism>
<comment type="caution">
    <text evidence="1">The sequence shown here is derived from an EMBL/GenBank/DDBJ whole genome shotgun (WGS) entry which is preliminary data.</text>
</comment>
<dbReference type="InterPro" id="IPR011004">
    <property type="entry name" value="Trimer_LpxA-like_sf"/>
</dbReference>
<name>A0AAD6K0R6_9ROSI</name>
<evidence type="ECO:0000313" key="1">
    <source>
        <dbReference type="EMBL" id="KAJ6414378.1"/>
    </source>
</evidence>
<keyword evidence="2" id="KW-1185">Reference proteome</keyword>
<accession>A0AAD6K0R6</accession>
<dbReference type="AlphaFoldDB" id="A0AAD6K0R6"/>
<protein>
    <submittedName>
        <fullName evidence="1">Uncharacterized protein</fullName>
    </submittedName>
</protein>
<sequence length="175" mass="18678">MVSDLIMGNFCSTIAANISSILPDGAAHLRSTELYSSPEGKHENGSALVASFGLGFFRNSSCTSKCCGQMDSCWEKESRPNTDGFRHCYVDSMGAALNPEMVEIERGGCVGREALLFGHIYEEGEGGRVMFGKIRVGEGGFIGSRAIVMPGVRVERGGNLSALSLAMKEEIVRSG</sequence>
<dbReference type="EMBL" id="JAPFFJ010000012">
    <property type="protein sequence ID" value="KAJ6414378.1"/>
    <property type="molecule type" value="Genomic_DNA"/>
</dbReference>
<evidence type="ECO:0000313" key="2">
    <source>
        <dbReference type="Proteomes" id="UP001162972"/>
    </source>
</evidence>
<dbReference type="SUPFAM" id="SSF51161">
    <property type="entry name" value="Trimeric LpxA-like enzymes"/>
    <property type="match status" value="1"/>
</dbReference>
<proteinExistence type="predicted"/>
<reference evidence="1 2" key="1">
    <citation type="journal article" date="2023" name="Int. J. Mol. Sci.">
        <title>De Novo Assembly and Annotation of 11 Diverse Shrub Willow (Salix) Genomes Reveals Novel Gene Organization in Sex-Linked Regions.</title>
        <authorList>
            <person name="Hyden B."/>
            <person name="Feng K."/>
            <person name="Yates T.B."/>
            <person name="Jawdy S."/>
            <person name="Cereghino C."/>
            <person name="Smart L.B."/>
            <person name="Muchero W."/>
        </authorList>
    </citation>
    <scope>NUCLEOTIDE SEQUENCE [LARGE SCALE GENOMIC DNA]</scope>
    <source>
        <tissue evidence="1">Shoot tip</tissue>
    </source>
</reference>
<dbReference type="Proteomes" id="UP001162972">
    <property type="component" value="Chromosome 3"/>
</dbReference>
<gene>
    <name evidence="1" type="ORF">OIU84_003386</name>
</gene>